<dbReference type="SUPFAM" id="SSF52283">
    <property type="entry name" value="Formate/glycerate dehydrogenase catalytic domain-like"/>
    <property type="match status" value="1"/>
</dbReference>
<comment type="catalytic activity">
    <reaction evidence="2">
        <text>(R)-glycerate + NAD(+) = 3-hydroxypyruvate + NADH + H(+)</text>
        <dbReference type="Rhea" id="RHEA:17905"/>
        <dbReference type="ChEBI" id="CHEBI:15378"/>
        <dbReference type="ChEBI" id="CHEBI:16659"/>
        <dbReference type="ChEBI" id="CHEBI:17180"/>
        <dbReference type="ChEBI" id="CHEBI:57540"/>
        <dbReference type="ChEBI" id="CHEBI:57945"/>
        <dbReference type="EC" id="1.1.1.81"/>
    </reaction>
</comment>
<organism evidence="12 13">
    <name type="scientific">Arachidicoccus soli</name>
    <dbReference type="NCBI Taxonomy" id="2341117"/>
    <lineage>
        <taxon>Bacteria</taxon>
        <taxon>Pseudomonadati</taxon>
        <taxon>Bacteroidota</taxon>
        <taxon>Chitinophagia</taxon>
        <taxon>Chitinophagales</taxon>
        <taxon>Chitinophagaceae</taxon>
        <taxon>Arachidicoccus</taxon>
    </lineage>
</organism>
<dbReference type="GO" id="GO:0051287">
    <property type="term" value="F:NAD binding"/>
    <property type="evidence" value="ECO:0007669"/>
    <property type="project" value="InterPro"/>
</dbReference>
<evidence type="ECO:0000259" key="10">
    <source>
        <dbReference type="Pfam" id="PF00389"/>
    </source>
</evidence>
<sequence>MKVFSTRIIPENGVELMQKAGLEVDQYSKTIQLTQEELIDICQEYDALISAGPNKLNEAFFKACPHVKAISLLSVGFDNVDIAAANKYKMAIGHTPDVVSAATADIAFFLMLAVSRKAFYMGNQIIEGNWDFIEPTANLGIEIYGKTLGIFGLGRIGIELAKKCKAAYNMRIIYHNRNHNQAAENELDAQYVSFEELLQQSDVLSVNANLSAETKNIFDKHSFQKMKPTSIFINTARGGLHNEDDLIEALRIRAIWGAGLDATNPEPIKKDSPLLFMPTVCVLPHIGTATVETRAAMADRAAQNIIAGLQGERMPFVANPEVYE</sequence>
<dbReference type="InterPro" id="IPR050223">
    <property type="entry name" value="D-isomer_2-hydroxyacid_DH"/>
</dbReference>
<accession>A0A386HLF5</accession>
<evidence type="ECO:0000256" key="2">
    <source>
        <dbReference type="ARBA" id="ARBA00051801"/>
    </source>
</evidence>
<keyword evidence="1 9" id="KW-0560">Oxidoreductase</keyword>
<dbReference type="PANTHER" id="PTHR10996">
    <property type="entry name" value="2-HYDROXYACID DEHYDROGENASE-RELATED"/>
    <property type="match status" value="1"/>
</dbReference>
<dbReference type="PANTHER" id="PTHR10996:SF257">
    <property type="entry name" value="GLYOXYLATE REDUCTASE 1"/>
    <property type="match status" value="1"/>
</dbReference>
<evidence type="ECO:0000256" key="8">
    <source>
        <dbReference type="ARBA" id="ARBA00073362"/>
    </source>
</evidence>
<dbReference type="Pfam" id="PF02826">
    <property type="entry name" value="2-Hacid_dh_C"/>
    <property type="match status" value="1"/>
</dbReference>
<comment type="similarity">
    <text evidence="5">Belongs to the D-isomer specific 2-hydroxyacid dehydrogenase family. GhrB subfamily.</text>
</comment>
<feature type="domain" description="D-isomer specific 2-hydroxyacid dehydrogenase NAD-binding" evidence="11">
    <location>
        <begin position="109"/>
        <end position="287"/>
    </location>
</feature>
<dbReference type="KEGG" id="ark:D6B99_02665"/>
<dbReference type="InterPro" id="IPR006139">
    <property type="entry name" value="D-isomer_2_OHA_DH_cat_dom"/>
</dbReference>
<name>A0A386HLF5_9BACT</name>
<evidence type="ECO:0000256" key="9">
    <source>
        <dbReference type="RuleBase" id="RU003719"/>
    </source>
</evidence>
<comment type="catalytic activity">
    <reaction evidence="3">
        <text>(R)-glycerate + NADP(+) = 3-hydroxypyruvate + NADPH + H(+)</text>
        <dbReference type="Rhea" id="RHEA:18657"/>
        <dbReference type="ChEBI" id="CHEBI:15378"/>
        <dbReference type="ChEBI" id="CHEBI:16659"/>
        <dbReference type="ChEBI" id="CHEBI:17180"/>
        <dbReference type="ChEBI" id="CHEBI:57783"/>
        <dbReference type="ChEBI" id="CHEBI:58349"/>
        <dbReference type="EC" id="1.1.1.81"/>
    </reaction>
</comment>
<evidence type="ECO:0000313" key="13">
    <source>
        <dbReference type="Proteomes" id="UP000266118"/>
    </source>
</evidence>
<evidence type="ECO:0000313" key="12">
    <source>
        <dbReference type="EMBL" id="AYD46615.1"/>
    </source>
</evidence>
<dbReference type="RefSeq" id="WP_119984821.1">
    <property type="nucleotide sequence ID" value="NZ_CP032489.1"/>
</dbReference>
<dbReference type="InterPro" id="IPR029752">
    <property type="entry name" value="D-isomer_DH_CS1"/>
</dbReference>
<reference evidence="12 13" key="1">
    <citation type="submission" date="2018-09" db="EMBL/GenBank/DDBJ databases">
        <title>Arachidicoccus sp. nov., a bacterium isolated from soil.</title>
        <authorList>
            <person name="Weon H.-Y."/>
            <person name="Kwon S.-W."/>
            <person name="Lee S.A."/>
        </authorList>
    </citation>
    <scope>NUCLEOTIDE SEQUENCE [LARGE SCALE GENOMIC DNA]</scope>
    <source>
        <strain evidence="12 13">KIS59-12</strain>
    </source>
</reference>
<gene>
    <name evidence="12" type="ORF">D6B99_02665</name>
</gene>
<feature type="domain" description="D-isomer specific 2-hydroxyacid dehydrogenase catalytic" evidence="10">
    <location>
        <begin position="9"/>
        <end position="319"/>
    </location>
</feature>
<dbReference type="EC" id="1.1.1.79" evidence="6"/>
<proteinExistence type="inferred from homology"/>
<dbReference type="EMBL" id="CP032489">
    <property type="protein sequence ID" value="AYD46615.1"/>
    <property type="molecule type" value="Genomic_DNA"/>
</dbReference>
<evidence type="ECO:0000256" key="7">
    <source>
        <dbReference type="ARBA" id="ARBA00066674"/>
    </source>
</evidence>
<dbReference type="Gene3D" id="3.40.50.720">
    <property type="entry name" value="NAD(P)-binding Rossmann-like Domain"/>
    <property type="match status" value="2"/>
</dbReference>
<protein>
    <recommendedName>
        <fullName evidence="8">Glyoxylate/hydroxypyruvate reductase B</fullName>
        <ecNumber evidence="6">1.1.1.79</ecNumber>
        <ecNumber evidence="7">1.1.1.81</ecNumber>
    </recommendedName>
</protein>
<dbReference type="GO" id="GO:0016618">
    <property type="term" value="F:hydroxypyruvate reductase [NAD(P)H] activity"/>
    <property type="evidence" value="ECO:0007669"/>
    <property type="project" value="UniProtKB-EC"/>
</dbReference>
<dbReference type="GO" id="GO:0005829">
    <property type="term" value="C:cytosol"/>
    <property type="evidence" value="ECO:0007669"/>
    <property type="project" value="TreeGrafter"/>
</dbReference>
<dbReference type="Proteomes" id="UP000266118">
    <property type="component" value="Chromosome"/>
</dbReference>
<evidence type="ECO:0000256" key="1">
    <source>
        <dbReference type="ARBA" id="ARBA00023002"/>
    </source>
</evidence>
<dbReference type="AlphaFoldDB" id="A0A386HLF5"/>
<keyword evidence="13" id="KW-1185">Reference proteome</keyword>
<dbReference type="InterPro" id="IPR036291">
    <property type="entry name" value="NAD(P)-bd_dom_sf"/>
</dbReference>
<evidence type="ECO:0000259" key="11">
    <source>
        <dbReference type="Pfam" id="PF02826"/>
    </source>
</evidence>
<dbReference type="Pfam" id="PF00389">
    <property type="entry name" value="2-Hacid_dh"/>
    <property type="match status" value="1"/>
</dbReference>
<dbReference type="CDD" id="cd05301">
    <property type="entry name" value="GDH"/>
    <property type="match status" value="1"/>
</dbReference>
<evidence type="ECO:0000256" key="5">
    <source>
        <dbReference type="ARBA" id="ARBA00061278"/>
    </source>
</evidence>
<dbReference type="InterPro" id="IPR006140">
    <property type="entry name" value="D-isomer_DH_NAD-bd"/>
</dbReference>
<evidence type="ECO:0000256" key="3">
    <source>
        <dbReference type="ARBA" id="ARBA00052239"/>
    </source>
</evidence>
<dbReference type="SUPFAM" id="SSF51735">
    <property type="entry name" value="NAD(P)-binding Rossmann-fold domains"/>
    <property type="match status" value="1"/>
</dbReference>
<dbReference type="OrthoDB" id="1522997at2"/>
<dbReference type="PROSITE" id="PS00065">
    <property type="entry name" value="D_2_HYDROXYACID_DH_1"/>
    <property type="match status" value="1"/>
</dbReference>
<dbReference type="EC" id="1.1.1.81" evidence="7"/>
<evidence type="ECO:0000256" key="6">
    <source>
        <dbReference type="ARBA" id="ARBA00066661"/>
    </source>
</evidence>
<dbReference type="GO" id="GO:0030267">
    <property type="term" value="F:glyoxylate reductase (NADPH) activity"/>
    <property type="evidence" value="ECO:0007669"/>
    <property type="project" value="UniProtKB-EC"/>
</dbReference>
<evidence type="ECO:0000256" key="4">
    <source>
        <dbReference type="ARBA" id="ARBA00052769"/>
    </source>
</evidence>
<comment type="catalytic activity">
    <reaction evidence="4">
        <text>glycolate + NADP(+) = glyoxylate + NADPH + H(+)</text>
        <dbReference type="Rhea" id="RHEA:10992"/>
        <dbReference type="ChEBI" id="CHEBI:15378"/>
        <dbReference type="ChEBI" id="CHEBI:29805"/>
        <dbReference type="ChEBI" id="CHEBI:36655"/>
        <dbReference type="ChEBI" id="CHEBI:57783"/>
        <dbReference type="ChEBI" id="CHEBI:58349"/>
        <dbReference type="EC" id="1.1.1.79"/>
    </reaction>
</comment>
<dbReference type="FunFam" id="3.40.50.720:FF:000026">
    <property type="entry name" value="Glyoxylate/hydroxypyruvate reductase B"/>
    <property type="match status" value="1"/>
</dbReference>